<name>A0A4Y8LPS1_9BACL</name>
<protein>
    <submittedName>
        <fullName evidence="2">Copper amine oxidase N-terminal domain-containing protein</fullName>
    </submittedName>
</protein>
<dbReference type="SUPFAM" id="SSF55383">
    <property type="entry name" value="Copper amine oxidase, domain N"/>
    <property type="match status" value="1"/>
</dbReference>
<proteinExistence type="predicted"/>
<comment type="caution">
    <text evidence="2">The sequence shown here is derived from an EMBL/GenBank/DDBJ whole genome shotgun (WGS) entry which is preliminary data.</text>
</comment>
<gene>
    <name evidence="2" type="ORF">E2980_22800</name>
</gene>
<dbReference type="InterPro" id="IPR012854">
    <property type="entry name" value="Cu_amine_oxidase-like_N"/>
</dbReference>
<dbReference type="InterPro" id="IPR036582">
    <property type="entry name" value="Mao_N_sf"/>
</dbReference>
<dbReference type="Proteomes" id="UP000297900">
    <property type="component" value="Unassembled WGS sequence"/>
</dbReference>
<dbReference type="OrthoDB" id="2578443at2"/>
<dbReference type="Pfam" id="PF07833">
    <property type="entry name" value="Cu_amine_oxidN1"/>
    <property type="match status" value="1"/>
</dbReference>
<accession>A0A4Y8LPS1</accession>
<keyword evidence="3" id="KW-1185">Reference proteome</keyword>
<dbReference type="Gene3D" id="3.30.457.10">
    <property type="entry name" value="Copper amine oxidase-like, N-terminal domain"/>
    <property type="match status" value="1"/>
</dbReference>
<feature type="domain" description="Copper amine oxidase-like N-terminal" evidence="1">
    <location>
        <begin position="45"/>
        <end position="138"/>
    </location>
</feature>
<dbReference type="AlphaFoldDB" id="A0A4Y8LPS1"/>
<organism evidence="2 3">
    <name type="scientific">Cohnella luojiensis</name>
    <dbReference type="NCBI Taxonomy" id="652876"/>
    <lineage>
        <taxon>Bacteria</taxon>
        <taxon>Bacillati</taxon>
        <taxon>Bacillota</taxon>
        <taxon>Bacilli</taxon>
        <taxon>Bacillales</taxon>
        <taxon>Paenibacillaceae</taxon>
        <taxon>Cohnella</taxon>
    </lineage>
</organism>
<evidence type="ECO:0000259" key="1">
    <source>
        <dbReference type="Pfam" id="PF07833"/>
    </source>
</evidence>
<sequence length="376" mass="42964">MENMKLRWITLVVLAITFLIPNFAYAETPSRFQFEWVNGTVTGGEVIIKNGVTYIETEDIFINAGFQSNWDSAHTRLQLKGQKDQLAFRMGSKFAIMNGKIVPIGGSPFTKNKRTYIPARFLVKVLGGKELKWSNTGKVLHAAGLRDSMTVSQIYGGLYYSVDNDSGTLYVTDAKGSKRKLATLEKTLYDFANFDFQVTSKGLLIITIYVNHGEPHLHYQLFTVIIKNGGVIRQSYAHYFNRYSPNVKQYDNHLILTDGKKLRVLEDGTGAVIETIDLVKLGGEDDDYFIEGMDDDSLLFRANQKGILKLYNRTTGEVVPLYKQLLDEKRQEYAETNETPYFGDNLVFIKREGQTLYFRNDSNFEREDTIYEYKLP</sequence>
<dbReference type="EMBL" id="SOMN01000056">
    <property type="protein sequence ID" value="TFE19563.1"/>
    <property type="molecule type" value="Genomic_DNA"/>
</dbReference>
<reference evidence="2 3" key="1">
    <citation type="submission" date="2019-03" db="EMBL/GenBank/DDBJ databases">
        <title>Cohnella endophytica sp. nov., a novel endophytic bacterium isolated from bark of Sonneratia apetala.</title>
        <authorList>
            <person name="Tuo L."/>
        </authorList>
    </citation>
    <scope>NUCLEOTIDE SEQUENCE [LARGE SCALE GENOMIC DNA]</scope>
    <source>
        <strain evidence="2 3">CCTCC AB 208254</strain>
    </source>
</reference>
<evidence type="ECO:0000313" key="3">
    <source>
        <dbReference type="Proteomes" id="UP000297900"/>
    </source>
</evidence>
<evidence type="ECO:0000313" key="2">
    <source>
        <dbReference type="EMBL" id="TFE19563.1"/>
    </source>
</evidence>